<dbReference type="InterPro" id="IPR020846">
    <property type="entry name" value="MFS_dom"/>
</dbReference>
<dbReference type="AlphaFoldDB" id="A0A4Y8RJ67"/>
<accession>A0A4Y8RJ67</accession>
<dbReference type="SUPFAM" id="SSF103473">
    <property type="entry name" value="MFS general substrate transporter"/>
    <property type="match status" value="1"/>
</dbReference>
<dbReference type="OrthoDB" id="7283458at2"/>
<evidence type="ECO:0000256" key="5">
    <source>
        <dbReference type="ARBA" id="ARBA00022989"/>
    </source>
</evidence>
<sequence length="416" mass="42197">MSSPVSAAEPVPASQPGAFRLYALTLMTFFAASAAPTPLYRLYQEVFAISPLTITVIFAVYAFSLLAALLIVGALSDHLGRRPAVAAAIVLQSLALVIFLFADGAGMLIAARFLQGFATGAATSALGAALVDTDPKRGPLATAVSPLFGMALGSLATGALVAYGPFPLHLVYGLLLVIGIVELASLAGVRETAILRPGLLASLRPKIVIPPQALRAMAVLTPLNMSLWILGGFFLSLMPSLLVRVTGISSPLFGGAVVAAVMLSGAVANLVLRQLPMRRVLVIGAPTLIAGMALLLVGIHLGAVAWLAVGTIVAGVGFGASFLGVIGTIMPLAEPHQRAELLAALYVESYLSFSLPAIVAGYLAGAIGLPATADIYTAAIALFAGGGLAATFLIGLKPRPAGARCGPGCAEGKTAA</sequence>
<feature type="domain" description="Major facilitator superfamily (MFS) profile" evidence="8">
    <location>
        <begin position="17"/>
        <end position="398"/>
    </location>
</feature>
<dbReference type="GO" id="GO:0005886">
    <property type="term" value="C:plasma membrane"/>
    <property type="evidence" value="ECO:0007669"/>
    <property type="project" value="UniProtKB-SubCell"/>
</dbReference>
<feature type="transmembrane region" description="Helical" evidence="7">
    <location>
        <begin position="375"/>
        <end position="396"/>
    </location>
</feature>
<feature type="transmembrane region" description="Helical" evidence="7">
    <location>
        <begin position="170"/>
        <end position="189"/>
    </location>
</feature>
<evidence type="ECO:0000256" key="1">
    <source>
        <dbReference type="ARBA" id="ARBA00004651"/>
    </source>
</evidence>
<dbReference type="InterPro" id="IPR036259">
    <property type="entry name" value="MFS_trans_sf"/>
</dbReference>
<evidence type="ECO:0000256" key="6">
    <source>
        <dbReference type="ARBA" id="ARBA00023136"/>
    </source>
</evidence>
<name>A0A4Y8RJ67_9HYPH</name>
<protein>
    <submittedName>
        <fullName evidence="9">MFS transporter</fullName>
    </submittedName>
</protein>
<dbReference type="PANTHER" id="PTHR23517">
    <property type="entry name" value="RESISTANCE PROTEIN MDTM, PUTATIVE-RELATED-RELATED"/>
    <property type="match status" value="1"/>
</dbReference>
<evidence type="ECO:0000256" key="4">
    <source>
        <dbReference type="ARBA" id="ARBA00022692"/>
    </source>
</evidence>
<dbReference type="GO" id="GO:0022857">
    <property type="term" value="F:transmembrane transporter activity"/>
    <property type="evidence" value="ECO:0007669"/>
    <property type="project" value="InterPro"/>
</dbReference>
<feature type="transmembrane region" description="Helical" evidence="7">
    <location>
        <begin position="252"/>
        <end position="272"/>
    </location>
</feature>
<keyword evidence="5 7" id="KW-1133">Transmembrane helix</keyword>
<dbReference type="Gene3D" id="1.20.1250.20">
    <property type="entry name" value="MFS general substrate transporter like domains"/>
    <property type="match status" value="1"/>
</dbReference>
<evidence type="ECO:0000256" key="3">
    <source>
        <dbReference type="ARBA" id="ARBA00022475"/>
    </source>
</evidence>
<proteinExistence type="predicted"/>
<evidence type="ECO:0000313" key="10">
    <source>
        <dbReference type="Proteomes" id="UP000298179"/>
    </source>
</evidence>
<keyword evidence="4 7" id="KW-0812">Transmembrane</keyword>
<evidence type="ECO:0000256" key="2">
    <source>
        <dbReference type="ARBA" id="ARBA00022448"/>
    </source>
</evidence>
<dbReference type="PROSITE" id="PS50850">
    <property type="entry name" value="MFS"/>
    <property type="match status" value="1"/>
</dbReference>
<feature type="transmembrane region" description="Helical" evidence="7">
    <location>
        <begin position="225"/>
        <end position="246"/>
    </location>
</feature>
<reference evidence="9 10" key="1">
    <citation type="submission" date="2019-03" db="EMBL/GenBank/DDBJ databases">
        <title>Jiella endophytica sp. nov., a novel endophytic bacterium isolated from root of Ficus microcarpa Linn. f.</title>
        <authorList>
            <person name="Tuo L."/>
        </authorList>
    </citation>
    <scope>NUCLEOTIDE SEQUENCE [LARGE SCALE GENOMIC DNA]</scope>
    <source>
        <strain evidence="9 10">CBS5Q-3</strain>
    </source>
</reference>
<evidence type="ECO:0000259" key="8">
    <source>
        <dbReference type="PROSITE" id="PS50850"/>
    </source>
</evidence>
<dbReference type="InterPro" id="IPR011701">
    <property type="entry name" value="MFS"/>
</dbReference>
<dbReference type="InterPro" id="IPR050171">
    <property type="entry name" value="MFS_Transporters"/>
</dbReference>
<keyword evidence="2" id="KW-0813">Transport</keyword>
<feature type="transmembrane region" description="Helical" evidence="7">
    <location>
        <begin position="21"/>
        <end position="40"/>
    </location>
</feature>
<dbReference type="Proteomes" id="UP000298179">
    <property type="component" value="Unassembled WGS sequence"/>
</dbReference>
<evidence type="ECO:0000256" key="7">
    <source>
        <dbReference type="SAM" id="Phobius"/>
    </source>
</evidence>
<dbReference type="PROSITE" id="PS00216">
    <property type="entry name" value="SUGAR_TRANSPORT_1"/>
    <property type="match status" value="1"/>
</dbReference>
<organism evidence="9 10">
    <name type="scientific">Jiella endophytica</name>
    <dbReference type="NCBI Taxonomy" id="2558362"/>
    <lineage>
        <taxon>Bacteria</taxon>
        <taxon>Pseudomonadati</taxon>
        <taxon>Pseudomonadota</taxon>
        <taxon>Alphaproteobacteria</taxon>
        <taxon>Hyphomicrobiales</taxon>
        <taxon>Aurantimonadaceae</taxon>
        <taxon>Jiella</taxon>
    </lineage>
</organism>
<feature type="transmembrane region" description="Helical" evidence="7">
    <location>
        <begin position="46"/>
        <end position="72"/>
    </location>
</feature>
<feature type="transmembrane region" description="Helical" evidence="7">
    <location>
        <begin position="143"/>
        <end position="164"/>
    </location>
</feature>
<keyword evidence="3" id="KW-1003">Cell membrane</keyword>
<keyword evidence="6 7" id="KW-0472">Membrane</keyword>
<feature type="transmembrane region" description="Helical" evidence="7">
    <location>
        <begin position="341"/>
        <end position="363"/>
    </location>
</feature>
<evidence type="ECO:0000313" key="9">
    <source>
        <dbReference type="EMBL" id="TFF23044.1"/>
    </source>
</evidence>
<dbReference type="PANTHER" id="PTHR23517:SF13">
    <property type="entry name" value="MAJOR FACILITATOR SUPERFAMILY MFS_1"/>
    <property type="match status" value="1"/>
</dbReference>
<comment type="caution">
    <text evidence="9">The sequence shown here is derived from an EMBL/GenBank/DDBJ whole genome shotgun (WGS) entry which is preliminary data.</text>
</comment>
<comment type="subcellular location">
    <subcellularLocation>
        <location evidence="1">Cell membrane</location>
        <topology evidence="1">Multi-pass membrane protein</topology>
    </subcellularLocation>
</comment>
<gene>
    <name evidence="9" type="ORF">E3C22_11415</name>
</gene>
<feature type="transmembrane region" description="Helical" evidence="7">
    <location>
        <begin position="84"/>
        <end position="102"/>
    </location>
</feature>
<dbReference type="EMBL" id="SOZD01000003">
    <property type="protein sequence ID" value="TFF23044.1"/>
    <property type="molecule type" value="Genomic_DNA"/>
</dbReference>
<feature type="transmembrane region" description="Helical" evidence="7">
    <location>
        <begin position="279"/>
        <end position="299"/>
    </location>
</feature>
<feature type="transmembrane region" description="Helical" evidence="7">
    <location>
        <begin position="108"/>
        <end position="131"/>
    </location>
</feature>
<feature type="transmembrane region" description="Helical" evidence="7">
    <location>
        <begin position="305"/>
        <end position="329"/>
    </location>
</feature>
<keyword evidence="10" id="KW-1185">Reference proteome</keyword>
<dbReference type="InterPro" id="IPR005829">
    <property type="entry name" value="Sugar_transporter_CS"/>
</dbReference>
<dbReference type="RefSeq" id="WP_134762145.1">
    <property type="nucleotide sequence ID" value="NZ_SOZD01000003.1"/>
</dbReference>
<dbReference type="Pfam" id="PF07690">
    <property type="entry name" value="MFS_1"/>
    <property type="match status" value="1"/>
</dbReference>